<dbReference type="WBParaSite" id="L893_g17324.t1">
    <property type="protein sequence ID" value="L893_g17324.t1"/>
    <property type="gene ID" value="L893_g17324"/>
</dbReference>
<dbReference type="Proteomes" id="UP000095287">
    <property type="component" value="Unplaced"/>
</dbReference>
<protein>
    <submittedName>
        <fullName evidence="3">DUF19 domain-containing protein</fullName>
    </submittedName>
</protein>
<sequence>MKLFIGLLSLTVIAVVVGNEDTESTRLAPYVPDKCNYDAFLRFEHRYKSRCEFTDHYHFHKERHYLNLLDEYKTLRPELKPCHFIHELKSFFDKELFSKCGQVYHYFASSRSCVEEAETDTSAEFGDCFRFLSRDNPERAYECKDYVKCIHDIYLDKCGKRALAMTCDRYIATFRDLQTHLGHDCDSWDNFYDYCESVTPY</sequence>
<accession>A0A1I7YKM5</accession>
<dbReference type="AlphaFoldDB" id="A0A1I7YKM5"/>
<reference evidence="3" key="1">
    <citation type="submission" date="2016-11" db="UniProtKB">
        <authorList>
            <consortium name="WormBaseParasite"/>
        </authorList>
    </citation>
    <scope>IDENTIFICATION</scope>
</reference>
<name>A0A1I7YKM5_9BILA</name>
<proteinExistence type="predicted"/>
<keyword evidence="2" id="KW-1185">Reference proteome</keyword>
<organism evidence="2 3">
    <name type="scientific">Steinernema glaseri</name>
    <dbReference type="NCBI Taxonomy" id="37863"/>
    <lineage>
        <taxon>Eukaryota</taxon>
        <taxon>Metazoa</taxon>
        <taxon>Ecdysozoa</taxon>
        <taxon>Nematoda</taxon>
        <taxon>Chromadorea</taxon>
        <taxon>Rhabditida</taxon>
        <taxon>Tylenchina</taxon>
        <taxon>Panagrolaimomorpha</taxon>
        <taxon>Strongyloidoidea</taxon>
        <taxon>Steinernematidae</taxon>
        <taxon>Steinernema</taxon>
    </lineage>
</organism>
<feature type="chain" id="PRO_5009312265" evidence="1">
    <location>
        <begin position="19"/>
        <end position="201"/>
    </location>
</feature>
<evidence type="ECO:0000313" key="2">
    <source>
        <dbReference type="Proteomes" id="UP000095287"/>
    </source>
</evidence>
<evidence type="ECO:0000313" key="3">
    <source>
        <dbReference type="WBParaSite" id="L893_g17324.t1"/>
    </source>
</evidence>
<feature type="signal peptide" evidence="1">
    <location>
        <begin position="1"/>
        <end position="18"/>
    </location>
</feature>
<evidence type="ECO:0000256" key="1">
    <source>
        <dbReference type="SAM" id="SignalP"/>
    </source>
</evidence>
<keyword evidence="1" id="KW-0732">Signal</keyword>